<proteinExistence type="predicted"/>
<dbReference type="Proteomes" id="UP001054945">
    <property type="component" value="Unassembled WGS sequence"/>
</dbReference>
<evidence type="ECO:0000256" key="1">
    <source>
        <dbReference type="SAM" id="MobiDB-lite"/>
    </source>
</evidence>
<keyword evidence="3" id="KW-1185">Reference proteome</keyword>
<gene>
    <name evidence="2" type="ORF">CEXT_304721</name>
</gene>
<name>A0AAV4S027_CAEEX</name>
<dbReference type="EMBL" id="BPLR01008724">
    <property type="protein sequence ID" value="GIY26714.1"/>
    <property type="molecule type" value="Genomic_DNA"/>
</dbReference>
<feature type="region of interest" description="Disordered" evidence="1">
    <location>
        <begin position="50"/>
        <end position="101"/>
    </location>
</feature>
<dbReference type="AlphaFoldDB" id="A0AAV4S027"/>
<evidence type="ECO:0000313" key="2">
    <source>
        <dbReference type="EMBL" id="GIY26714.1"/>
    </source>
</evidence>
<reference evidence="2 3" key="1">
    <citation type="submission" date="2021-06" db="EMBL/GenBank/DDBJ databases">
        <title>Caerostris extrusa draft genome.</title>
        <authorList>
            <person name="Kono N."/>
            <person name="Arakawa K."/>
        </authorList>
    </citation>
    <scope>NUCLEOTIDE SEQUENCE [LARGE SCALE GENOMIC DNA]</scope>
</reference>
<evidence type="ECO:0000313" key="3">
    <source>
        <dbReference type="Proteomes" id="UP001054945"/>
    </source>
</evidence>
<protein>
    <submittedName>
        <fullName evidence="2">Uncharacterized protein</fullName>
    </submittedName>
</protein>
<accession>A0AAV4S027</accession>
<sequence>MFTNELYSNRSGRESIRMASVWYRESTLGQGICQIGGGLGGGLGGGFGLGGGRNNGMNRGSNGGGPNGGRPVKLPGPLGDQNDGGDDSGDQPGGGLLDILGSILAPNDDDSGILQKLLSEVSNELDGILKQLGGDVAQLISNACKRPDDSK</sequence>
<comment type="caution">
    <text evidence="2">The sequence shown here is derived from an EMBL/GenBank/DDBJ whole genome shotgun (WGS) entry which is preliminary data.</text>
</comment>
<organism evidence="2 3">
    <name type="scientific">Caerostris extrusa</name>
    <name type="common">Bark spider</name>
    <name type="synonym">Caerostris bankana</name>
    <dbReference type="NCBI Taxonomy" id="172846"/>
    <lineage>
        <taxon>Eukaryota</taxon>
        <taxon>Metazoa</taxon>
        <taxon>Ecdysozoa</taxon>
        <taxon>Arthropoda</taxon>
        <taxon>Chelicerata</taxon>
        <taxon>Arachnida</taxon>
        <taxon>Araneae</taxon>
        <taxon>Araneomorphae</taxon>
        <taxon>Entelegynae</taxon>
        <taxon>Araneoidea</taxon>
        <taxon>Araneidae</taxon>
        <taxon>Caerostris</taxon>
    </lineage>
</organism>